<keyword evidence="4 8" id="KW-0689">Ribosomal protein</keyword>
<dbReference type="InterPro" id="IPR000529">
    <property type="entry name" value="Ribosomal_bS6"/>
</dbReference>
<dbReference type="Proteomes" id="UP000838100">
    <property type="component" value="Unassembled WGS sequence"/>
</dbReference>
<evidence type="ECO:0000256" key="9">
    <source>
        <dbReference type="SAM" id="MobiDB-lite"/>
    </source>
</evidence>
<dbReference type="PANTHER" id="PTHR21011:SF1">
    <property type="entry name" value="SMALL RIBOSOMAL SUBUNIT PROTEIN BS6M"/>
    <property type="match status" value="1"/>
</dbReference>
<reference evidence="10" key="1">
    <citation type="submission" date="2021-12" db="EMBL/GenBank/DDBJ databases">
        <authorList>
            <person name="Rodrigo-Torres L."/>
            <person name="Arahal R. D."/>
            <person name="Lucena T."/>
        </authorList>
    </citation>
    <scope>NUCLEOTIDE SEQUENCE</scope>
    <source>
        <strain evidence="10">CECT 8267</strain>
    </source>
</reference>
<dbReference type="EMBL" id="CAKLPX010000001">
    <property type="protein sequence ID" value="CAH0991592.1"/>
    <property type="molecule type" value="Genomic_DNA"/>
</dbReference>
<comment type="function">
    <text evidence="6 8">Binds together with bS18 to 16S ribosomal RNA.</text>
</comment>
<dbReference type="Pfam" id="PF01250">
    <property type="entry name" value="Ribosomal_S6"/>
    <property type="match status" value="1"/>
</dbReference>
<name>A0ABM9AEG3_9GAMM</name>
<keyword evidence="2 8" id="KW-0699">rRNA-binding</keyword>
<evidence type="ECO:0000256" key="4">
    <source>
        <dbReference type="ARBA" id="ARBA00022980"/>
    </source>
</evidence>
<dbReference type="PANTHER" id="PTHR21011">
    <property type="entry name" value="MITOCHONDRIAL 28S RIBOSOMAL PROTEIN S6"/>
    <property type="match status" value="1"/>
</dbReference>
<dbReference type="CDD" id="cd00473">
    <property type="entry name" value="bS6"/>
    <property type="match status" value="1"/>
</dbReference>
<accession>A0ABM9AEG3</accession>
<proteinExistence type="inferred from homology"/>
<comment type="similarity">
    <text evidence="1 8">Belongs to the bacterial ribosomal protein bS6 family.</text>
</comment>
<protein>
    <recommendedName>
        <fullName evidence="7 8">Small ribosomal subunit protein bS6</fullName>
    </recommendedName>
</protein>
<keyword evidence="3 8" id="KW-0694">RNA-binding</keyword>
<feature type="region of interest" description="Disordered" evidence="9">
    <location>
        <begin position="96"/>
        <end position="143"/>
    </location>
</feature>
<evidence type="ECO:0000313" key="10">
    <source>
        <dbReference type="EMBL" id="CAH0991592.1"/>
    </source>
</evidence>
<dbReference type="InterPro" id="IPR035980">
    <property type="entry name" value="Ribosomal_bS6_sf"/>
</dbReference>
<dbReference type="Gene3D" id="3.30.70.60">
    <property type="match status" value="1"/>
</dbReference>
<feature type="compositionally biased region" description="Basic and acidic residues" evidence="9">
    <location>
        <begin position="104"/>
        <end position="122"/>
    </location>
</feature>
<dbReference type="InterPro" id="IPR014717">
    <property type="entry name" value="Transl_elong_EF1B/ribsomal_bS6"/>
</dbReference>
<evidence type="ECO:0000256" key="1">
    <source>
        <dbReference type="ARBA" id="ARBA00009512"/>
    </source>
</evidence>
<organism evidence="10 11">
    <name type="scientific">Sinobacterium norvegicum</name>
    <dbReference type="NCBI Taxonomy" id="1641715"/>
    <lineage>
        <taxon>Bacteria</taxon>
        <taxon>Pseudomonadati</taxon>
        <taxon>Pseudomonadota</taxon>
        <taxon>Gammaproteobacteria</taxon>
        <taxon>Cellvibrionales</taxon>
        <taxon>Spongiibacteraceae</taxon>
        <taxon>Sinobacterium</taxon>
    </lineage>
</organism>
<dbReference type="HAMAP" id="MF_00360">
    <property type="entry name" value="Ribosomal_bS6"/>
    <property type="match status" value="1"/>
</dbReference>
<dbReference type="RefSeq" id="WP_237444237.1">
    <property type="nucleotide sequence ID" value="NZ_CAKLPX010000001.1"/>
</dbReference>
<sequence>MRHYEIVFLVHPDQSEQVPAMIERYTAIVTEAGGQVHRLEDWGRRQLAYSINKVHKAHYVLMNVEATQEAVDELTTTFRYNDAVLRNMVIREDEAITEESPILKSEKESRERRASRAAKTEEVTTEAGSDESTEEVAAEQDSE</sequence>
<dbReference type="PROSITE" id="PS01048">
    <property type="entry name" value="RIBOSOMAL_S6"/>
    <property type="match status" value="1"/>
</dbReference>
<keyword evidence="11" id="KW-1185">Reference proteome</keyword>
<evidence type="ECO:0000256" key="8">
    <source>
        <dbReference type="HAMAP-Rule" id="MF_00360"/>
    </source>
</evidence>
<evidence type="ECO:0000256" key="2">
    <source>
        <dbReference type="ARBA" id="ARBA00022730"/>
    </source>
</evidence>
<dbReference type="InterPro" id="IPR020814">
    <property type="entry name" value="Ribosomal_S6_plastid/chlpt"/>
</dbReference>
<dbReference type="NCBIfam" id="TIGR00166">
    <property type="entry name" value="S6"/>
    <property type="match status" value="1"/>
</dbReference>
<dbReference type="InterPro" id="IPR020815">
    <property type="entry name" value="Ribosomal_bS6_CS"/>
</dbReference>
<evidence type="ECO:0000313" key="11">
    <source>
        <dbReference type="Proteomes" id="UP000838100"/>
    </source>
</evidence>
<gene>
    <name evidence="8 10" type="primary">rpsF</name>
    <name evidence="10" type="ORF">SIN8267_01701</name>
</gene>
<evidence type="ECO:0000256" key="7">
    <source>
        <dbReference type="ARBA" id="ARBA00035294"/>
    </source>
</evidence>
<dbReference type="GO" id="GO:0005840">
    <property type="term" value="C:ribosome"/>
    <property type="evidence" value="ECO:0007669"/>
    <property type="project" value="UniProtKB-KW"/>
</dbReference>
<evidence type="ECO:0000256" key="5">
    <source>
        <dbReference type="ARBA" id="ARBA00023274"/>
    </source>
</evidence>
<feature type="compositionally biased region" description="Acidic residues" evidence="9">
    <location>
        <begin position="128"/>
        <end position="143"/>
    </location>
</feature>
<comment type="caution">
    <text evidence="10">The sequence shown here is derived from an EMBL/GenBank/DDBJ whole genome shotgun (WGS) entry which is preliminary data.</text>
</comment>
<evidence type="ECO:0000256" key="6">
    <source>
        <dbReference type="ARBA" id="ARBA00035104"/>
    </source>
</evidence>
<keyword evidence="5 8" id="KW-0687">Ribonucleoprotein</keyword>
<evidence type="ECO:0000256" key="3">
    <source>
        <dbReference type="ARBA" id="ARBA00022884"/>
    </source>
</evidence>
<dbReference type="SUPFAM" id="SSF54995">
    <property type="entry name" value="Ribosomal protein S6"/>
    <property type="match status" value="1"/>
</dbReference>